<dbReference type="Proteomes" id="UP000318582">
    <property type="component" value="Unassembled WGS sequence"/>
</dbReference>
<dbReference type="InterPro" id="IPR056290">
    <property type="entry name" value="CEPT76/DRC7_peptidase-like_dom"/>
</dbReference>
<comment type="subcellular location">
    <subcellularLocation>
        <location evidence="1">Cytoplasm</location>
        <location evidence="1">Cytoskeleton</location>
        <location evidence="1">Flagellum axoneme</location>
    </subcellularLocation>
</comment>
<gene>
    <name evidence="18" type="ORF">PhCBS80983_g02031</name>
</gene>
<evidence type="ECO:0000256" key="6">
    <source>
        <dbReference type="ARBA" id="ARBA00022846"/>
    </source>
</evidence>
<keyword evidence="19" id="KW-1185">Reference proteome</keyword>
<dbReference type="InterPro" id="IPR056291">
    <property type="entry name" value="MORN_DRC7"/>
</dbReference>
<dbReference type="InterPro" id="IPR033551">
    <property type="entry name" value="DRC7/lobo"/>
</dbReference>
<evidence type="ECO:0000256" key="13">
    <source>
        <dbReference type="ARBA" id="ARBA00031733"/>
    </source>
</evidence>
<keyword evidence="5" id="KW-0221">Differentiation</keyword>
<evidence type="ECO:0000256" key="1">
    <source>
        <dbReference type="ARBA" id="ARBA00004611"/>
    </source>
</evidence>
<reference evidence="18 19" key="1">
    <citation type="journal article" date="2019" name="Sci. Rep.">
        <title>Comparative genomics of chytrid fungi reveal insights into the obligate biotrophic and pathogenic lifestyle of Synchytrium endobioticum.</title>
        <authorList>
            <person name="van de Vossenberg B.T.L.H."/>
            <person name="Warris S."/>
            <person name="Nguyen H.D.T."/>
            <person name="van Gent-Pelzer M.P.E."/>
            <person name="Joly D.L."/>
            <person name="van de Geest H.C."/>
            <person name="Bonants P.J.M."/>
            <person name="Smith D.S."/>
            <person name="Levesque C.A."/>
            <person name="van der Lee T.A.J."/>
        </authorList>
    </citation>
    <scope>NUCLEOTIDE SEQUENCE [LARGE SCALE GENOMIC DNA]</scope>
    <source>
        <strain evidence="18 19">CBS 809.83</strain>
    </source>
</reference>
<evidence type="ECO:0000256" key="14">
    <source>
        <dbReference type="SAM" id="MobiDB-lite"/>
    </source>
</evidence>
<feature type="region of interest" description="Disordered" evidence="14">
    <location>
        <begin position="312"/>
        <end position="358"/>
    </location>
</feature>
<keyword evidence="10" id="KW-0206">Cytoskeleton</keyword>
<evidence type="ECO:0000256" key="12">
    <source>
        <dbReference type="ARBA" id="ARBA00031627"/>
    </source>
</evidence>
<dbReference type="Gene3D" id="3.10.620.30">
    <property type="match status" value="1"/>
</dbReference>
<dbReference type="STRING" id="109895.A0A507E8P6"/>
<feature type="region of interest" description="Disordered" evidence="14">
    <location>
        <begin position="1"/>
        <end position="129"/>
    </location>
</feature>
<dbReference type="InterPro" id="IPR038765">
    <property type="entry name" value="Papain-like_cys_pep_sf"/>
</dbReference>
<evidence type="ECO:0000256" key="5">
    <source>
        <dbReference type="ARBA" id="ARBA00022782"/>
    </source>
</evidence>
<evidence type="ECO:0000259" key="15">
    <source>
        <dbReference type="Pfam" id="PF24656"/>
    </source>
</evidence>
<evidence type="ECO:0000259" key="16">
    <source>
        <dbReference type="Pfam" id="PF24667"/>
    </source>
</evidence>
<keyword evidence="4" id="KW-0963">Cytoplasm</keyword>
<dbReference type="GO" id="GO:0048870">
    <property type="term" value="P:cell motility"/>
    <property type="evidence" value="ECO:0007669"/>
    <property type="project" value="TreeGrafter"/>
</dbReference>
<feature type="compositionally biased region" description="Polar residues" evidence="14">
    <location>
        <begin position="111"/>
        <end position="129"/>
    </location>
</feature>
<keyword evidence="8" id="KW-0175">Coiled coil</keyword>
<dbReference type="GO" id="GO:0031514">
    <property type="term" value="C:motile cilium"/>
    <property type="evidence" value="ECO:0007669"/>
    <property type="project" value="TreeGrafter"/>
</dbReference>
<evidence type="ECO:0000259" key="17">
    <source>
        <dbReference type="Pfam" id="PF24671"/>
    </source>
</evidence>
<comment type="similarity">
    <text evidence="2">Belongs to the DRC7 family.</text>
</comment>
<evidence type="ECO:0000256" key="2">
    <source>
        <dbReference type="ARBA" id="ARBA00010738"/>
    </source>
</evidence>
<dbReference type="EMBL" id="QEAQ01000018">
    <property type="protein sequence ID" value="TPX60111.1"/>
    <property type="molecule type" value="Genomic_DNA"/>
</dbReference>
<evidence type="ECO:0000256" key="8">
    <source>
        <dbReference type="ARBA" id="ARBA00023054"/>
    </source>
</evidence>
<sequence>MLAGDEAASSRPDGAADDPSDAAGSALQSRRTSKALSGEGGDNNAEREQSRQSTRSLEASDPHPEAIPEAIPEGTEPVETDGADNAGTGENTGGVEGGDHSGGAEEGDSASRPSLKSANASRHGSTMSLSREDVSTDWYDMHEVEFQAQQKARRQECLNELLDRSKAPASYYTTSKKETWVLEYVNNFNRQYTQLFPGRRGLLLSPPNHFGVPKFVCTTLRPTQLPYRELYDYRGCARFVAEYLSYVPLEPAHELPSIIPGPAYTLRLQQGNAFDYSILLVSLLRGVGYDAYVVSGYATRAMTLMDESRVESKTAGIAPPTGSTSETQVPSTTTASTVTASDSGSTGASAAPPSKYKVKPPRQLQSLFVVKQEEKSKTRAQQQAAAARRKELDARALAEEDNDELKGLRVHSWVLVLPGKREVAEAFFIEATTGNVYATDNENYLGVESVFSSVNHWVNMQVCYEGLKGISFDLGDNGKWEFVLLDNTQPGGVDPNDDDGEEQGGELGSEDGDADTPASEILDLPPSWVEKLVVSREAFESRCPSGAKMIMYRDARHEVYAEYFRKDGMVARTIFFADDTRGYNGEIRETFSNRRDKLRQRIRIPYDGIIHEFFDAGRLHGLREHITVDGRTKAMHFYPTARFDGLVMRVDETIKIVEHFTDREDRLIYRSVTFDGEDDEESERGAIMKMAEKLERNPRKGPPNNYLNFPLLTTLGCPAEVPSHEDAQKRTYFLKEDKIRVVYHREHGKIIPSTREFKKPTAEQKTNFLDMSVAFEVDPYRKPRKKQQLYTELLSLLNSEQGCLSAIKASDREVSEILANRTAEEADVSLVVSVYDTMRNQTKLPSEEKKEASKEEEENKAADLDYLSPFLVSYPTPTKLSREEALSVKDACLKNFKERLIEKANIMQGRLDEVTGEYQRRQQQYSRNADSMTPEETEAYVRFCNDALFKIHILEKRLAKHKETAPERYVELDARLKADPRLCLAWTQSSS</sequence>
<feature type="region of interest" description="Disordered" evidence="14">
    <location>
        <begin position="486"/>
        <end position="521"/>
    </location>
</feature>
<feature type="domain" description="CEP76/DRC7 peptidase-like" evidence="15">
    <location>
        <begin position="410"/>
        <end position="481"/>
    </location>
</feature>
<feature type="compositionally biased region" description="Acidic residues" evidence="14">
    <location>
        <begin position="495"/>
        <end position="514"/>
    </location>
</feature>
<dbReference type="PANTHER" id="PTHR35249">
    <property type="entry name" value="DYNEIN REGULATORY COMPLEX SUBUNIT 7"/>
    <property type="match status" value="1"/>
</dbReference>
<dbReference type="Pfam" id="PF24667">
    <property type="entry name" value="MORN_DRC7"/>
    <property type="match status" value="1"/>
</dbReference>
<feature type="compositionally biased region" description="Low complexity" evidence="14">
    <location>
        <begin position="327"/>
        <end position="354"/>
    </location>
</feature>
<keyword evidence="6" id="KW-0282">Flagellum</keyword>
<dbReference type="AlphaFoldDB" id="A0A507E8P6"/>
<evidence type="ECO:0000256" key="9">
    <source>
        <dbReference type="ARBA" id="ARBA00023069"/>
    </source>
</evidence>
<keyword evidence="9" id="KW-0969">Cilium</keyword>
<proteinExistence type="inferred from homology"/>
<dbReference type="Pfam" id="PF24656">
    <property type="entry name" value="CEPT76_peptidase"/>
    <property type="match status" value="1"/>
</dbReference>
<evidence type="ECO:0000256" key="3">
    <source>
        <dbReference type="ARBA" id="ARBA00021303"/>
    </source>
</evidence>
<name>A0A507E8P6_9FUNG</name>
<comment type="caution">
    <text evidence="18">The sequence shown here is derived from an EMBL/GenBank/DDBJ whole genome shotgun (WGS) entry which is preliminary data.</text>
</comment>
<evidence type="ECO:0000256" key="10">
    <source>
        <dbReference type="ARBA" id="ARBA00023212"/>
    </source>
</evidence>
<accession>A0A507E8P6</accession>
<dbReference type="SUPFAM" id="SSF54001">
    <property type="entry name" value="Cysteine proteinases"/>
    <property type="match status" value="1"/>
</dbReference>
<evidence type="ECO:0000313" key="18">
    <source>
        <dbReference type="EMBL" id="TPX60111.1"/>
    </source>
</evidence>
<evidence type="ECO:0000256" key="11">
    <source>
        <dbReference type="ARBA" id="ARBA00023273"/>
    </source>
</evidence>
<evidence type="ECO:0000313" key="19">
    <source>
        <dbReference type="Proteomes" id="UP000318582"/>
    </source>
</evidence>
<evidence type="ECO:0000256" key="7">
    <source>
        <dbReference type="ARBA" id="ARBA00022871"/>
    </source>
</evidence>
<evidence type="ECO:0000256" key="4">
    <source>
        <dbReference type="ARBA" id="ARBA00022490"/>
    </source>
</evidence>
<dbReference type="InterPro" id="IPR056292">
    <property type="entry name" value="DRC7_C"/>
</dbReference>
<protein>
    <recommendedName>
        <fullName evidence="3">Dynein regulatory complex subunit 7</fullName>
    </recommendedName>
    <alternativeName>
        <fullName evidence="12">Coiled-coil domain-containing protein 135</fullName>
    </alternativeName>
    <alternativeName>
        <fullName evidence="13">Coiled-coil domain-containing protein lobo homolog</fullName>
    </alternativeName>
</protein>
<dbReference type="GO" id="GO:0030154">
    <property type="term" value="P:cell differentiation"/>
    <property type="evidence" value="ECO:0007669"/>
    <property type="project" value="UniProtKB-KW"/>
</dbReference>
<dbReference type="Pfam" id="PF24671">
    <property type="entry name" value="DRC7_C"/>
    <property type="match status" value="1"/>
</dbReference>
<feature type="domain" description="Dynein regulatory complex subunit 7 MORN" evidence="16">
    <location>
        <begin position="544"/>
        <end position="833"/>
    </location>
</feature>
<feature type="domain" description="Dynein regulatory complex subunit 7 C-terminal" evidence="17">
    <location>
        <begin position="879"/>
        <end position="983"/>
    </location>
</feature>
<keyword evidence="7" id="KW-0744">Spermatogenesis</keyword>
<dbReference type="PANTHER" id="PTHR35249:SF2">
    <property type="entry name" value="DYNEIN REGULATORY COMPLEX SUBUNIT 7"/>
    <property type="match status" value="1"/>
</dbReference>
<keyword evidence="11" id="KW-0966">Cell projection</keyword>
<organism evidence="18 19">
    <name type="scientific">Powellomyces hirtus</name>
    <dbReference type="NCBI Taxonomy" id="109895"/>
    <lineage>
        <taxon>Eukaryota</taxon>
        <taxon>Fungi</taxon>
        <taxon>Fungi incertae sedis</taxon>
        <taxon>Chytridiomycota</taxon>
        <taxon>Chytridiomycota incertae sedis</taxon>
        <taxon>Chytridiomycetes</taxon>
        <taxon>Spizellomycetales</taxon>
        <taxon>Powellomycetaceae</taxon>
        <taxon>Powellomyces</taxon>
    </lineage>
</organism>